<accession>A0A370HP48</accession>
<dbReference type="RefSeq" id="WP_114770689.1">
    <property type="nucleotide sequence ID" value="NZ_QQBB01000005.1"/>
</dbReference>
<feature type="compositionally biased region" description="Basic and acidic residues" evidence="1">
    <location>
        <begin position="92"/>
        <end position="106"/>
    </location>
</feature>
<sequence>MFSILRFILIVGAIFYYSPVRQRGDAPASVESVLGWAKGDAAAKATAEAASPQRLEAVWQALPESAKQAIVDKIMTTSGLGGAKAADTLLPGDRDPGWRDGQKPRT</sequence>
<organism evidence="2 3">
    <name type="scientific">Microvirga subterranea</name>
    <dbReference type="NCBI Taxonomy" id="186651"/>
    <lineage>
        <taxon>Bacteria</taxon>
        <taxon>Pseudomonadati</taxon>
        <taxon>Pseudomonadota</taxon>
        <taxon>Alphaproteobacteria</taxon>
        <taxon>Hyphomicrobiales</taxon>
        <taxon>Methylobacteriaceae</taxon>
        <taxon>Microvirga</taxon>
    </lineage>
</organism>
<dbReference type="AlphaFoldDB" id="A0A370HP48"/>
<dbReference type="Proteomes" id="UP000254925">
    <property type="component" value="Unassembled WGS sequence"/>
</dbReference>
<gene>
    <name evidence="2" type="ORF">DES45_105197</name>
</gene>
<dbReference type="EMBL" id="QQBB01000005">
    <property type="protein sequence ID" value="RDI58674.1"/>
    <property type="molecule type" value="Genomic_DNA"/>
</dbReference>
<evidence type="ECO:0000313" key="3">
    <source>
        <dbReference type="Proteomes" id="UP000254925"/>
    </source>
</evidence>
<proteinExistence type="predicted"/>
<comment type="caution">
    <text evidence="2">The sequence shown here is derived from an EMBL/GenBank/DDBJ whole genome shotgun (WGS) entry which is preliminary data.</text>
</comment>
<dbReference type="OrthoDB" id="8019520at2"/>
<feature type="region of interest" description="Disordered" evidence="1">
    <location>
        <begin position="83"/>
        <end position="106"/>
    </location>
</feature>
<evidence type="ECO:0000313" key="2">
    <source>
        <dbReference type="EMBL" id="RDI58674.1"/>
    </source>
</evidence>
<name>A0A370HP48_9HYPH</name>
<keyword evidence="3" id="KW-1185">Reference proteome</keyword>
<reference evidence="2 3" key="1">
    <citation type="submission" date="2018-07" db="EMBL/GenBank/DDBJ databases">
        <title>Genomic Encyclopedia of Type Strains, Phase IV (KMG-IV): sequencing the most valuable type-strain genomes for metagenomic binning, comparative biology and taxonomic classification.</title>
        <authorList>
            <person name="Goeker M."/>
        </authorList>
    </citation>
    <scope>NUCLEOTIDE SEQUENCE [LARGE SCALE GENOMIC DNA]</scope>
    <source>
        <strain evidence="2 3">DSM 14364</strain>
    </source>
</reference>
<evidence type="ECO:0000256" key="1">
    <source>
        <dbReference type="SAM" id="MobiDB-lite"/>
    </source>
</evidence>
<protein>
    <submittedName>
        <fullName evidence="2">Uncharacterized protein</fullName>
    </submittedName>
</protein>